<reference evidence="2" key="1">
    <citation type="journal article" date="2016" name="Nature">
        <title>The genome of the seagrass Zostera marina reveals angiosperm adaptation to the sea.</title>
        <authorList>
            <person name="Olsen J.L."/>
            <person name="Rouze P."/>
            <person name="Verhelst B."/>
            <person name="Lin Y.-C."/>
            <person name="Bayer T."/>
            <person name="Collen J."/>
            <person name="Dattolo E."/>
            <person name="De Paoli E."/>
            <person name="Dittami S."/>
            <person name="Maumus F."/>
            <person name="Michel G."/>
            <person name="Kersting A."/>
            <person name="Lauritano C."/>
            <person name="Lohaus R."/>
            <person name="Toepel M."/>
            <person name="Tonon T."/>
            <person name="Vanneste K."/>
            <person name="Amirebrahimi M."/>
            <person name="Brakel J."/>
            <person name="Bostroem C."/>
            <person name="Chovatia M."/>
            <person name="Grimwood J."/>
            <person name="Jenkins J.W."/>
            <person name="Jueterbock A."/>
            <person name="Mraz A."/>
            <person name="Stam W.T."/>
            <person name="Tice H."/>
            <person name="Bornberg-Bauer E."/>
            <person name="Green P.J."/>
            <person name="Pearson G.A."/>
            <person name="Procaccini G."/>
            <person name="Duarte C.M."/>
            <person name="Schmutz J."/>
            <person name="Reusch T.B.H."/>
            <person name="Van de Peer Y."/>
        </authorList>
    </citation>
    <scope>NUCLEOTIDE SEQUENCE [LARGE SCALE GENOMIC DNA]</scope>
    <source>
        <strain evidence="2">cv. Finnish</strain>
    </source>
</reference>
<dbReference type="AlphaFoldDB" id="A0A0K9PTK4"/>
<gene>
    <name evidence="1" type="ORF">ZOSMA_165G00010</name>
</gene>
<dbReference type="EMBL" id="LFYR01000633">
    <property type="protein sequence ID" value="KMZ72378.1"/>
    <property type="molecule type" value="Genomic_DNA"/>
</dbReference>
<sequence>MNRDFLLLRDEFGKLKRNHLLDWQNHLFLLKLYRKLRSSQSFCIAGTFCCRYVTWIFARSYLAVLMNQFSVSFCLFPIIHPNNKEIQLV</sequence>
<protein>
    <submittedName>
        <fullName evidence="1">Uncharacterized protein</fullName>
    </submittedName>
</protein>
<name>A0A0K9PTK4_ZOSMR</name>
<dbReference type="Proteomes" id="UP000036987">
    <property type="component" value="Unassembled WGS sequence"/>
</dbReference>
<comment type="caution">
    <text evidence="1">The sequence shown here is derived from an EMBL/GenBank/DDBJ whole genome shotgun (WGS) entry which is preliminary data.</text>
</comment>
<organism evidence="1 2">
    <name type="scientific">Zostera marina</name>
    <name type="common">Eelgrass</name>
    <dbReference type="NCBI Taxonomy" id="29655"/>
    <lineage>
        <taxon>Eukaryota</taxon>
        <taxon>Viridiplantae</taxon>
        <taxon>Streptophyta</taxon>
        <taxon>Embryophyta</taxon>
        <taxon>Tracheophyta</taxon>
        <taxon>Spermatophyta</taxon>
        <taxon>Magnoliopsida</taxon>
        <taxon>Liliopsida</taxon>
        <taxon>Zosteraceae</taxon>
        <taxon>Zostera</taxon>
    </lineage>
</organism>
<evidence type="ECO:0000313" key="2">
    <source>
        <dbReference type="Proteomes" id="UP000036987"/>
    </source>
</evidence>
<accession>A0A0K9PTK4</accession>
<proteinExistence type="predicted"/>
<evidence type="ECO:0000313" key="1">
    <source>
        <dbReference type="EMBL" id="KMZ72378.1"/>
    </source>
</evidence>
<keyword evidence="2" id="KW-1185">Reference proteome</keyword>